<protein>
    <recommendedName>
        <fullName evidence="3">Cytidylate kinase</fullName>
    </recommendedName>
</protein>
<evidence type="ECO:0000313" key="1">
    <source>
        <dbReference type="EMBL" id="PIQ73460.1"/>
    </source>
</evidence>
<evidence type="ECO:0000313" key="2">
    <source>
        <dbReference type="Proteomes" id="UP000231056"/>
    </source>
</evidence>
<gene>
    <name evidence="1" type="ORF">COV58_02430</name>
</gene>
<accession>A0A2M6IUC7</accession>
<dbReference type="Pfam" id="PF13189">
    <property type="entry name" value="Cytidylate_kin2"/>
    <property type="match status" value="1"/>
</dbReference>
<organism evidence="1 2">
    <name type="scientific">Candidatus Roizmanbacteria bacterium CG11_big_fil_rev_8_21_14_0_20_36_8</name>
    <dbReference type="NCBI Taxonomy" id="1974856"/>
    <lineage>
        <taxon>Bacteria</taxon>
        <taxon>Candidatus Roizmaniibacteriota</taxon>
    </lineage>
</organism>
<evidence type="ECO:0008006" key="3">
    <source>
        <dbReference type="Google" id="ProtNLM"/>
    </source>
</evidence>
<sequence>MKLINIFFKNMYLKFRNIAISGGVAVGKNTLLDNLKPYLKPHGWRFTSGGRILRDFTKEYIQPLAKLVPDDFHNKLDKRTTDLMEDGKYVIEAWLAGFMTRERNDTLRVLLMCGNDALRIDRVVNRDRISINEAKEFIKDREEGNFVEWKRIYGNYNFFDPKYYHLVIDTYSSGPHETVGIVLDLLGYKNGKDEKSLTKEKHLVK</sequence>
<reference evidence="1 2" key="1">
    <citation type="submission" date="2017-09" db="EMBL/GenBank/DDBJ databases">
        <title>Depth-based differentiation of microbial function through sediment-hosted aquifers and enrichment of novel symbionts in the deep terrestrial subsurface.</title>
        <authorList>
            <person name="Probst A.J."/>
            <person name="Ladd B."/>
            <person name="Jarett J.K."/>
            <person name="Geller-Mcgrath D.E."/>
            <person name="Sieber C.M."/>
            <person name="Emerson J.B."/>
            <person name="Anantharaman K."/>
            <person name="Thomas B.C."/>
            <person name="Malmstrom R."/>
            <person name="Stieglmeier M."/>
            <person name="Klingl A."/>
            <person name="Woyke T."/>
            <person name="Ryan C.M."/>
            <person name="Banfield J.F."/>
        </authorList>
    </citation>
    <scope>NUCLEOTIDE SEQUENCE [LARGE SCALE GENOMIC DNA]</scope>
    <source>
        <strain evidence="1">CG11_big_fil_rev_8_21_14_0_20_36_8</strain>
    </source>
</reference>
<dbReference type="EMBL" id="PCVM01000058">
    <property type="protein sequence ID" value="PIQ73460.1"/>
    <property type="molecule type" value="Genomic_DNA"/>
</dbReference>
<dbReference type="InterPro" id="IPR027417">
    <property type="entry name" value="P-loop_NTPase"/>
</dbReference>
<dbReference type="SUPFAM" id="SSF52540">
    <property type="entry name" value="P-loop containing nucleoside triphosphate hydrolases"/>
    <property type="match status" value="1"/>
</dbReference>
<dbReference type="AlphaFoldDB" id="A0A2M6IUC7"/>
<dbReference type="Proteomes" id="UP000231056">
    <property type="component" value="Unassembled WGS sequence"/>
</dbReference>
<name>A0A2M6IUC7_9BACT</name>
<dbReference type="Gene3D" id="3.40.50.300">
    <property type="entry name" value="P-loop containing nucleotide triphosphate hydrolases"/>
    <property type="match status" value="1"/>
</dbReference>
<comment type="caution">
    <text evidence="1">The sequence shown here is derived from an EMBL/GenBank/DDBJ whole genome shotgun (WGS) entry which is preliminary data.</text>
</comment>
<proteinExistence type="predicted"/>